<feature type="compositionally biased region" description="Acidic residues" evidence="1">
    <location>
        <begin position="235"/>
        <end position="248"/>
    </location>
</feature>
<dbReference type="EMBL" id="JASCIR010000002">
    <property type="protein sequence ID" value="MDI3385502.1"/>
    <property type="molecule type" value="Genomic_DNA"/>
</dbReference>
<comment type="caution">
    <text evidence="3">The sequence shown here is derived from an EMBL/GenBank/DDBJ whole genome shotgun (WGS) entry which is preliminary data.</text>
</comment>
<dbReference type="Pfam" id="PF06213">
    <property type="entry name" value="CobT"/>
    <property type="match status" value="1"/>
</dbReference>
<protein>
    <submittedName>
        <fullName evidence="3">Cobalt chelatase</fullName>
    </submittedName>
</protein>
<organism evidence="3 4">
    <name type="scientific">Streptomyces solicavernae</name>
    <dbReference type="NCBI Taxonomy" id="3043614"/>
    <lineage>
        <taxon>Bacteria</taxon>
        <taxon>Bacillati</taxon>
        <taxon>Actinomycetota</taxon>
        <taxon>Actinomycetes</taxon>
        <taxon>Kitasatosporales</taxon>
        <taxon>Streptomycetaceae</taxon>
        <taxon>Streptomyces</taxon>
    </lineage>
</organism>
<dbReference type="InterPro" id="IPR025861">
    <property type="entry name" value="CobT_VWA_dom"/>
</dbReference>
<evidence type="ECO:0000256" key="1">
    <source>
        <dbReference type="SAM" id="MobiDB-lite"/>
    </source>
</evidence>
<dbReference type="InterPro" id="IPR036465">
    <property type="entry name" value="vWFA_dom_sf"/>
</dbReference>
<reference evidence="3 4" key="1">
    <citation type="submission" date="2023-05" db="EMBL/GenBank/DDBJ databases">
        <title>Draft genome sequence of Streptomyces sp. B-S-A8 isolated from a cave soil in Thailand.</title>
        <authorList>
            <person name="Chamroensaksri N."/>
            <person name="Muangham S."/>
        </authorList>
    </citation>
    <scope>NUCLEOTIDE SEQUENCE [LARGE SCALE GENOMIC DNA]</scope>
    <source>
        <strain evidence="3 4">B-S-A8</strain>
    </source>
</reference>
<dbReference type="Proteomes" id="UP001224661">
    <property type="component" value="Unassembled WGS sequence"/>
</dbReference>
<feature type="region of interest" description="Disordered" evidence="1">
    <location>
        <begin position="227"/>
        <end position="251"/>
    </location>
</feature>
<dbReference type="SUPFAM" id="SSF53300">
    <property type="entry name" value="vWA-like"/>
    <property type="match status" value="1"/>
</dbReference>
<dbReference type="PIRSF" id="PIRSF031715">
    <property type="entry name" value="Cob_chel_CobT"/>
    <property type="match status" value="1"/>
</dbReference>
<dbReference type="InterPro" id="IPR051928">
    <property type="entry name" value="NorD/CobT"/>
</dbReference>
<dbReference type="PANTHER" id="PTHR41248:SF1">
    <property type="entry name" value="NORD PROTEIN"/>
    <property type="match status" value="1"/>
</dbReference>
<dbReference type="Gene3D" id="3.40.50.410">
    <property type="entry name" value="von Willebrand factor, type A domain"/>
    <property type="match status" value="1"/>
</dbReference>
<gene>
    <name evidence="3" type="ORF">QIS99_04625</name>
</gene>
<proteinExistence type="predicted"/>
<name>A0ABT6RM42_9ACTN</name>
<sequence length="591" mass="65366">MTDAHAGPHVDTHVDTHADARRRQRVEELCAAAVRALSADPDLRFRGRRLHRGRRPLPPHAPHLHPAPEDDFGSFRGAADGMALRLTRSDAGLHRRERPAEPVARLVFEMLEQFRVESLAPAALPGIARNLRHRHEQWSLAFHRSGLTETARGLLLYTVAQICRSRITAQPVLAETEDLIEATRAALGAEIGHDLAGLRRHRDDQAAFAGHALSLARTVAALLTSAEGEGGTGAGDEDARTDDDPDDRADDRSRFTLLTDFGDDEQPGTASLGRSRVLEDATDGYRVFTTAHDRQHPAGRLVRPELLREYRERLDRRIAAQSVNTGRLARELTALLADPVRDGWDGGQEEGQVDGRLLARLISSPSERRLFRTERIAPVPDALVTFLIDCSGSMKEHAEPVAVLVDVFARALEQAGASCEILGYTTGAWNGGRARRAWLRAGRPAHPGRLNEQCHLVFKDAETPWRRARRDIAALLKADLYREGLDGEAVAWAARRAQARPERRRLLFVLSDGSPMDTATHLANDRHYLDHHLKDVVAGLERSGEVEVHGLGVGLDLSPYYSRCHALDPSRTTAREMIRETVTLLAGHPSR</sequence>
<feature type="domain" description="Cobalamin biosynthesis protein CobT VWA" evidence="2">
    <location>
        <begin position="371"/>
        <end position="564"/>
    </location>
</feature>
<evidence type="ECO:0000313" key="4">
    <source>
        <dbReference type="Proteomes" id="UP001224661"/>
    </source>
</evidence>
<feature type="region of interest" description="Disordered" evidence="1">
    <location>
        <begin position="52"/>
        <end position="72"/>
    </location>
</feature>
<keyword evidence="4" id="KW-1185">Reference proteome</keyword>
<dbReference type="RefSeq" id="WP_282510623.1">
    <property type="nucleotide sequence ID" value="NZ_JASCIR010000002.1"/>
</dbReference>
<dbReference type="InterPro" id="IPR006538">
    <property type="entry name" value="CobT"/>
</dbReference>
<dbReference type="Pfam" id="PF11775">
    <property type="entry name" value="CobT_C"/>
    <property type="match status" value="1"/>
</dbReference>
<dbReference type="PANTHER" id="PTHR41248">
    <property type="entry name" value="NORD PROTEIN"/>
    <property type="match status" value="1"/>
</dbReference>
<accession>A0ABT6RM42</accession>
<evidence type="ECO:0000259" key="2">
    <source>
        <dbReference type="Pfam" id="PF11775"/>
    </source>
</evidence>
<evidence type="ECO:0000313" key="3">
    <source>
        <dbReference type="EMBL" id="MDI3385502.1"/>
    </source>
</evidence>